<proteinExistence type="predicted"/>
<evidence type="ECO:0000313" key="1">
    <source>
        <dbReference type="EMBL" id="MXU86650.1"/>
    </source>
</evidence>
<accession>A0A6B0UCH6</accession>
<protein>
    <submittedName>
        <fullName evidence="1">Putative secreted protein</fullName>
    </submittedName>
</protein>
<dbReference type="AlphaFoldDB" id="A0A6B0UCH6"/>
<dbReference type="EMBL" id="GIFC01004567">
    <property type="protein sequence ID" value="MXU86650.1"/>
    <property type="molecule type" value="Transcribed_RNA"/>
</dbReference>
<name>A0A6B0UCH6_IXORI</name>
<sequence>MKCFCLLSLFHVCLFIYYLPNIRTKIVSQVGKSVLNGRTLFTWFSYLSFLKKIIYSKEHKLLRCASKSVKDKKRQVGVRAGIAPNQLPRRYT</sequence>
<reference evidence="1" key="1">
    <citation type="submission" date="2019-12" db="EMBL/GenBank/DDBJ databases">
        <title>An insight into the sialome of adult female Ixodes ricinus ticks feeding for 6 days.</title>
        <authorList>
            <person name="Perner J."/>
            <person name="Ribeiro J.M.C."/>
        </authorList>
    </citation>
    <scope>NUCLEOTIDE SEQUENCE</scope>
    <source>
        <strain evidence="1">Semi-engorged</strain>
        <tissue evidence="1">Salivary glands</tissue>
    </source>
</reference>
<organism evidence="1">
    <name type="scientific">Ixodes ricinus</name>
    <name type="common">Common tick</name>
    <name type="synonym">Acarus ricinus</name>
    <dbReference type="NCBI Taxonomy" id="34613"/>
    <lineage>
        <taxon>Eukaryota</taxon>
        <taxon>Metazoa</taxon>
        <taxon>Ecdysozoa</taxon>
        <taxon>Arthropoda</taxon>
        <taxon>Chelicerata</taxon>
        <taxon>Arachnida</taxon>
        <taxon>Acari</taxon>
        <taxon>Parasitiformes</taxon>
        <taxon>Ixodida</taxon>
        <taxon>Ixodoidea</taxon>
        <taxon>Ixodidae</taxon>
        <taxon>Ixodinae</taxon>
        <taxon>Ixodes</taxon>
    </lineage>
</organism>